<evidence type="ECO:0000256" key="9">
    <source>
        <dbReference type="PIRSR" id="PIRSR601621-3"/>
    </source>
</evidence>
<dbReference type="SUPFAM" id="SSF48113">
    <property type="entry name" value="Heme-dependent peroxidases"/>
    <property type="match status" value="1"/>
</dbReference>
<evidence type="ECO:0000313" key="14">
    <source>
        <dbReference type="Proteomes" id="UP000799441"/>
    </source>
</evidence>
<name>A0A9P4UT24_9PEZI</name>
<dbReference type="Proteomes" id="UP000799441">
    <property type="component" value="Unassembled WGS sequence"/>
</dbReference>
<feature type="binding site" evidence="8">
    <location>
        <position position="218"/>
    </location>
    <ligand>
        <name>Ca(2+)</name>
        <dbReference type="ChEBI" id="CHEBI:29108"/>
        <label>2</label>
    </ligand>
</feature>
<dbReference type="InterPro" id="IPR019793">
    <property type="entry name" value="Peroxidases_heam-ligand_BS"/>
</dbReference>
<comment type="cofactor">
    <cofactor evidence="8 11">
        <name>Ca(2+)</name>
        <dbReference type="ChEBI" id="CHEBI:29108"/>
    </cofactor>
    <text evidence="8 11">Binds 2 calcium ions per subunit.</text>
</comment>
<comment type="cofactor">
    <cofactor evidence="8">
        <name>heme b</name>
        <dbReference type="ChEBI" id="CHEBI:60344"/>
    </cofactor>
    <text evidence="8">Binds 1 heme b (iron(II)-protoporphyrin IX) group per subunit.</text>
</comment>
<dbReference type="GO" id="GO:0004601">
    <property type="term" value="F:peroxidase activity"/>
    <property type="evidence" value="ECO:0007669"/>
    <property type="project" value="UniProtKB-KW"/>
</dbReference>
<evidence type="ECO:0000256" key="2">
    <source>
        <dbReference type="ARBA" id="ARBA00022559"/>
    </source>
</evidence>
<dbReference type="GO" id="GO:0042744">
    <property type="term" value="P:hydrogen peroxide catabolic process"/>
    <property type="evidence" value="ECO:0007669"/>
    <property type="project" value="TreeGrafter"/>
</dbReference>
<feature type="chain" id="PRO_5040541675" description="Peroxidase" evidence="11">
    <location>
        <begin position="22"/>
        <end position="300"/>
    </location>
</feature>
<dbReference type="PROSITE" id="PS50873">
    <property type="entry name" value="PEROXIDASE_4"/>
    <property type="match status" value="1"/>
</dbReference>
<keyword evidence="6" id="KW-0325">Glycoprotein</keyword>
<feature type="signal peptide" evidence="11">
    <location>
        <begin position="1"/>
        <end position="21"/>
    </location>
</feature>
<evidence type="ECO:0000256" key="6">
    <source>
        <dbReference type="ARBA" id="ARBA00023180"/>
    </source>
</evidence>
<feature type="binding site" description="axial binding residue" evidence="8">
    <location>
        <position position="198"/>
    </location>
    <ligand>
        <name>heme b</name>
        <dbReference type="ChEBI" id="CHEBI:60344"/>
    </ligand>
    <ligandPart>
        <name>Fe</name>
        <dbReference type="ChEBI" id="CHEBI:18248"/>
    </ligandPart>
</feature>
<sequence length="300" mass="31777">MASMTALHVFLALVCLSLVSCTAIRQSHVEERAPSCPSVWQTVAADLKPAFNGCSRQAAFAIRFAFHDSGAFSSKTPFYAPAAGGADGSLLLSSSEINRPAEAPMQGYRQFLLGKYQTYKNDGVSAADLVQFAGNLAIKQCGGPTVQTVAGRKDNSQAAPDGFLPAAFGRGSDYSTLTQLFADKGFSHGDLIALIGAHTVSRSFAQRANGVPPGGAQDLTPTIWNNGFYNDTLTRTRGVFSFQSDVNLSKGPDTATLFHQFAADQSLWDSAFTSAMFRLSVLGIPQGTVSTFVDCTAFVA</sequence>
<feature type="binding site" evidence="8">
    <location>
        <position position="68"/>
    </location>
    <ligand>
        <name>Ca(2+)</name>
        <dbReference type="ChEBI" id="CHEBI:29108"/>
        <label>1</label>
    </ligand>
</feature>
<feature type="site" description="Transition state stabilizer" evidence="9">
    <location>
        <position position="63"/>
    </location>
</feature>
<evidence type="ECO:0000256" key="11">
    <source>
        <dbReference type="RuleBase" id="RU363051"/>
    </source>
</evidence>
<keyword evidence="11" id="KW-0732">Signal</keyword>
<keyword evidence="8" id="KW-0408">Iron</keyword>
<dbReference type="EC" id="1.11.1.-" evidence="11"/>
<dbReference type="PANTHER" id="PTHR31356:SF66">
    <property type="entry name" value="CATALASE-PEROXIDASE"/>
    <property type="match status" value="1"/>
</dbReference>
<reference evidence="13" key="1">
    <citation type="journal article" date="2020" name="Stud. Mycol.">
        <title>101 Dothideomycetes genomes: a test case for predicting lifestyles and emergence of pathogens.</title>
        <authorList>
            <person name="Haridas S."/>
            <person name="Albert R."/>
            <person name="Binder M."/>
            <person name="Bloem J."/>
            <person name="Labutti K."/>
            <person name="Salamov A."/>
            <person name="Andreopoulos B."/>
            <person name="Baker S."/>
            <person name="Barry K."/>
            <person name="Bills G."/>
            <person name="Bluhm B."/>
            <person name="Cannon C."/>
            <person name="Castanera R."/>
            <person name="Culley D."/>
            <person name="Daum C."/>
            <person name="Ezra D."/>
            <person name="Gonzalez J."/>
            <person name="Henrissat B."/>
            <person name="Kuo A."/>
            <person name="Liang C."/>
            <person name="Lipzen A."/>
            <person name="Lutzoni F."/>
            <person name="Magnuson J."/>
            <person name="Mondo S."/>
            <person name="Nolan M."/>
            <person name="Ohm R."/>
            <person name="Pangilinan J."/>
            <person name="Park H.-J."/>
            <person name="Ramirez L."/>
            <person name="Alfaro M."/>
            <person name="Sun H."/>
            <person name="Tritt A."/>
            <person name="Yoshinaga Y."/>
            <person name="Zwiers L.-H."/>
            <person name="Turgeon B."/>
            <person name="Goodwin S."/>
            <person name="Spatafora J."/>
            <person name="Crous P."/>
            <person name="Grigoriev I."/>
        </authorList>
    </citation>
    <scope>NUCLEOTIDE SEQUENCE</scope>
    <source>
        <strain evidence="13">CBS 116435</strain>
    </source>
</reference>
<dbReference type="AlphaFoldDB" id="A0A9P4UT24"/>
<feature type="binding site" evidence="8">
    <location>
        <position position="87"/>
    </location>
    <ligand>
        <name>Ca(2+)</name>
        <dbReference type="ChEBI" id="CHEBI:29108"/>
        <label>1</label>
    </ligand>
</feature>
<comment type="similarity">
    <text evidence="1 11">Belongs to the peroxidase family. Ligninase subfamily.</text>
</comment>
<protein>
    <recommendedName>
        <fullName evidence="11">Peroxidase</fullName>
        <ecNumber evidence="11">1.11.1.-</ecNumber>
    </recommendedName>
</protein>
<keyword evidence="14" id="KW-1185">Reference proteome</keyword>
<dbReference type="InterPro" id="IPR010255">
    <property type="entry name" value="Haem_peroxidase_sf"/>
</dbReference>
<dbReference type="PANTHER" id="PTHR31356">
    <property type="entry name" value="THYLAKOID LUMENAL 29 KDA PROTEIN, CHLOROPLASTIC-RELATED"/>
    <property type="match status" value="1"/>
</dbReference>
<evidence type="ECO:0000256" key="10">
    <source>
        <dbReference type="PIRSR" id="PIRSR601621-4"/>
    </source>
</evidence>
<evidence type="ECO:0000256" key="4">
    <source>
        <dbReference type="ARBA" id="ARBA00023002"/>
    </source>
</evidence>
<feature type="binding site" evidence="8">
    <location>
        <position position="85"/>
    </location>
    <ligand>
        <name>Ca(2+)</name>
        <dbReference type="ChEBI" id="CHEBI:29108"/>
        <label>1</label>
    </ligand>
</feature>
<feature type="binding site" evidence="8">
    <location>
        <position position="199"/>
    </location>
    <ligand>
        <name>Ca(2+)</name>
        <dbReference type="ChEBI" id="CHEBI:29108"/>
        <label>2</label>
    </ligand>
</feature>
<dbReference type="Gene3D" id="1.10.520.10">
    <property type="match status" value="1"/>
</dbReference>
<keyword evidence="2 11" id="KW-0575">Peroxidase</keyword>
<proteinExistence type="inferred from homology"/>
<evidence type="ECO:0000256" key="8">
    <source>
        <dbReference type="PIRSR" id="PIRSR601621-2"/>
    </source>
</evidence>
<accession>A0A9P4UT24</accession>
<organism evidence="13 14">
    <name type="scientific">Polychaeton citri CBS 116435</name>
    <dbReference type="NCBI Taxonomy" id="1314669"/>
    <lineage>
        <taxon>Eukaryota</taxon>
        <taxon>Fungi</taxon>
        <taxon>Dikarya</taxon>
        <taxon>Ascomycota</taxon>
        <taxon>Pezizomycotina</taxon>
        <taxon>Dothideomycetes</taxon>
        <taxon>Dothideomycetidae</taxon>
        <taxon>Capnodiales</taxon>
        <taxon>Capnodiaceae</taxon>
        <taxon>Polychaeton</taxon>
    </lineage>
</organism>
<keyword evidence="4 11" id="KW-0560">Oxidoreductase</keyword>
<feature type="binding site" evidence="8">
    <location>
        <position position="89"/>
    </location>
    <ligand>
        <name>Ca(2+)</name>
        <dbReference type="ChEBI" id="CHEBI:29108"/>
        <label>1</label>
    </ligand>
</feature>
<dbReference type="PRINTS" id="PR00458">
    <property type="entry name" value="PEROXIDASE"/>
</dbReference>
<feature type="active site" description="Proton acceptor" evidence="7">
    <location>
        <position position="67"/>
    </location>
</feature>
<dbReference type="OrthoDB" id="2113341at2759"/>
<keyword evidence="5 10" id="KW-1015">Disulfide bond</keyword>
<dbReference type="GO" id="GO:0034599">
    <property type="term" value="P:cellular response to oxidative stress"/>
    <property type="evidence" value="ECO:0007669"/>
    <property type="project" value="InterPro"/>
</dbReference>
<feature type="binding site" evidence="8">
    <location>
        <position position="220"/>
    </location>
    <ligand>
        <name>Ca(2+)</name>
        <dbReference type="ChEBI" id="CHEBI:29108"/>
        <label>2</label>
    </ligand>
</feature>
<dbReference type="GO" id="GO:0046872">
    <property type="term" value="F:metal ion binding"/>
    <property type="evidence" value="ECO:0007669"/>
    <property type="project" value="UniProtKB-UniRule"/>
</dbReference>
<evidence type="ECO:0000256" key="1">
    <source>
        <dbReference type="ARBA" id="ARBA00006089"/>
    </source>
</evidence>
<feature type="domain" description="Plant heme peroxidase family profile" evidence="12">
    <location>
        <begin position="23"/>
        <end position="288"/>
    </location>
</feature>
<evidence type="ECO:0000313" key="13">
    <source>
        <dbReference type="EMBL" id="KAF2725639.1"/>
    </source>
</evidence>
<dbReference type="InterPro" id="IPR044831">
    <property type="entry name" value="Ccp1-like"/>
</dbReference>
<dbReference type="EMBL" id="MU003767">
    <property type="protein sequence ID" value="KAF2725639.1"/>
    <property type="molecule type" value="Genomic_DNA"/>
</dbReference>
<dbReference type="PRINTS" id="PR00462">
    <property type="entry name" value="LIGNINASE"/>
</dbReference>
<dbReference type="Pfam" id="PF00141">
    <property type="entry name" value="peroxidase"/>
    <property type="match status" value="1"/>
</dbReference>
<dbReference type="GO" id="GO:0000302">
    <property type="term" value="P:response to reactive oxygen species"/>
    <property type="evidence" value="ECO:0007669"/>
    <property type="project" value="TreeGrafter"/>
</dbReference>
<gene>
    <name evidence="13" type="ORF">K431DRAFT_281001</name>
</gene>
<evidence type="ECO:0000256" key="3">
    <source>
        <dbReference type="ARBA" id="ARBA00022617"/>
    </source>
</evidence>
<evidence type="ECO:0000256" key="7">
    <source>
        <dbReference type="PIRSR" id="PIRSR601621-1"/>
    </source>
</evidence>
<dbReference type="Gene3D" id="1.10.420.10">
    <property type="entry name" value="Peroxidase, domain 2"/>
    <property type="match status" value="1"/>
</dbReference>
<comment type="caution">
    <text evidence="13">The sequence shown here is derived from an EMBL/GenBank/DDBJ whole genome shotgun (WGS) entry which is preliminary data.</text>
</comment>
<dbReference type="GO" id="GO:0020037">
    <property type="term" value="F:heme binding"/>
    <property type="evidence" value="ECO:0007669"/>
    <property type="project" value="UniProtKB-UniRule"/>
</dbReference>
<dbReference type="InterPro" id="IPR001621">
    <property type="entry name" value="Ligninase"/>
</dbReference>
<evidence type="ECO:0000259" key="12">
    <source>
        <dbReference type="PROSITE" id="PS50873"/>
    </source>
</evidence>
<dbReference type="PROSITE" id="PS00435">
    <property type="entry name" value="PEROXIDASE_1"/>
    <property type="match status" value="1"/>
</dbReference>
<keyword evidence="8 11" id="KW-0106">Calcium</keyword>
<feature type="disulfide bond" evidence="10">
    <location>
        <begin position="54"/>
        <end position="141"/>
    </location>
</feature>
<evidence type="ECO:0000256" key="5">
    <source>
        <dbReference type="ARBA" id="ARBA00023157"/>
    </source>
</evidence>
<keyword evidence="3 8" id="KW-0349">Heme</keyword>
<keyword evidence="8 11" id="KW-0479">Metal-binding</keyword>
<dbReference type="InterPro" id="IPR002016">
    <property type="entry name" value="Haem_peroxidase"/>
</dbReference>